<evidence type="ECO:0000313" key="2">
    <source>
        <dbReference type="Proteomes" id="UP000523955"/>
    </source>
</evidence>
<dbReference type="AlphaFoldDB" id="A0A7X0RF74"/>
<sequence>MAGYSSTPLRAKLGIRDGHVVLLDRLPDDVDLGDLTGAHVVRRLPARADVTLTFHTTLATLAGRLPALLERTATAGSVWVCWPKKAVHRALAERGVWVDLDEGRVRTLGLELGFVDVKVAAVDDTWSGLKFVRRLADRA</sequence>
<reference evidence="1 2" key="1">
    <citation type="submission" date="2020-08" db="EMBL/GenBank/DDBJ databases">
        <authorList>
            <person name="Seo M.-J."/>
        </authorList>
    </citation>
    <scope>NUCLEOTIDE SEQUENCE [LARGE SCALE GENOMIC DNA]</scope>
    <source>
        <strain evidence="1 2">KIGAM211</strain>
    </source>
</reference>
<dbReference type="RefSeq" id="WP_185252360.1">
    <property type="nucleotide sequence ID" value="NZ_JACKXE010000001.1"/>
</dbReference>
<gene>
    <name evidence="1" type="ORF">H5V45_07535</name>
</gene>
<name>A0A7X0RF74_9ACTN</name>
<keyword evidence="2" id="KW-1185">Reference proteome</keyword>
<dbReference type="Proteomes" id="UP000523955">
    <property type="component" value="Unassembled WGS sequence"/>
</dbReference>
<protein>
    <submittedName>
        <fullName evidence="1">DUF3052 domain-containing protein</fullName>
    </submittedName>
</protein>
<organism evidence="1 2">
    <name type="scientific">Nocardioides luti</name>
    <dbReference type="NCBI Taxonomy" id="2761101"/>
    <lineage>
        <taxon>Bacteria</taxon>
        <taxon>Bacillati</taxon>
        <taxon>Actinomycetota</taxon>
        <taxon>Actinomycetes</taxon>
        <taxon>Propionibacteriales</taxon>
        <taxon>Nocardioidaceae</taxon>
        <taxon>Nocardioides</taxon>
    </lineage>
</organism>
<proteinExistence type="predicted"/>
<accession>A0A7X0RF74</accession>
<evidence type="ECO:0000313" key="1">
    <source>
        <dbReference type="EMBL" id="MBB6627171.1"/>
    </source>
</evidence>
<dbReference type="EMBL" id="JACKXE010000001">
    <property type="protein sequence ID" value="MBB6627171.1"/>
    <property type="molecule type" value="Genomic_DNA"/>
</dbReference>
<comment type="caution">
    <text evidence="1">The sequence shown here is derived from an EMBL/GenBank/DDBJ whole genome shotgun (WGS) entry which is preliminary data.</text>
</comment>